<dbReference type="RefSeq" id="WP_154563340.1">
    <property type="nucleotide sequence ID" value="NZ_VUMG01000002.1"/>
</dbReference>
<keyword evidence="4" id="KW-0963">Cytoplasm</keyword>
<evidence type="ECO:0000256" key="2">
    <source>
        <dbReference type="ARBA" id="ARBA00007663"/>
    </source>
</evidence>
<evidence type="ECO:0000313" key="14">
    <source>
        <dbReference type="EMBL" id="MSS45414.1"/>
    </source>
</evidence>
<feature type="region of interest" description="Disordered" evidence="12">
    <location>
        <begin position="1"/>
        <end position="46"/>
    </location>
</feature>
<comment type="caution">
    <text evidence="14">The sequence shown here is derived from an EMBL/GenBank/DDBJ whole genome shotgun (WGS) entry which is preliminary data.</text>
</comment>
<dbReference type="InterPro" id="IPR006070">
    <property type="entry name" value="Sua5-like_dom"/>
</dbReference>
<keyword evidence="9" id="KW-0067">ATP-binding</keyword>
<keyword evidence="6" id="KW-0819">tRNA processing</keyword>
<dbReference type="PANTHER" id="PTHR17490">
    <property type="entry name" value="SUA5"/>
    <property type="match status" value="1"/>
</dbReference>
<keyword evidence="7" id="KW-0548">Nucleotidyltransferase</keyword>
<dbReference type="GO" id="GO:0000049">
    <property type="term" value="F:tRNA binding"/>
    <property type="evidence" value="ECO:0007669"/>
    <property type="project" value="TreeGrafter"/>
</dbReference>
<evidence type="ECO:0000256" key="7">
    <source>
        <dbReference type="ARBA" id="ARBA00022695"/>
    </source>
</evidence>
<feature type="compositionally biased region" description="Low complexity" evidence="12">
    <location>
        <begin position="16"/>
        <end position="26"/>
    </location>
</feature>
<feature type="compositionally biased region" description="Basic and acidic residues" evidence="12">
    <location>
        <begin position="281"/>
        <end position="299"/>
    </location>
</feature>
<comment type="catalytic activity">
    <reaction evidence="11">
        <text>L-threonine + hydrogencarbonate + ATP = L-threonylcarbamoyladenylate + diphosphate + H2O</text>
        <dbReference type="Rhea" id="RHEA:36407"/>
        <dbReference type="ChEBI" id="CHEBI:15377"/>
        <dbReference type="ChEBI" id="CHEBI:17544"/>
        <dbReference type="ChEBI" id="CHEBI:30616"/>
        <dbReference type="ChEBI" id="CHEBI:33019"/>
        <dbReference type="ChEBI" id="CHEBI:57926"/>
        <dbReference type="ChEBI" id="CHEBI:73682"/>
        <dbReference type="EC" id="2.7.7.87"/>
    </reaction>
</comment>
<name>A0A7K0J662_9ACTN</name>
<comment type="similarity">
    <text evidence="2">Belongs to the SUA5 family.</text>
</comment>
<evidence type="ECO:0000256" key="5">
    <source>
        <dbReference type="ARBA" id="ARBA00022679"/>
    </source>
</evidence>
<evidence type="ECO:0000256" key="3">
    <source>
        <dbReference type="ARBA" id="ARBA00012584"/>
    </source>
</evidence>
<reference evidence="14 15" key="1">
    <citation type="submission" date="2019-08" db="EMBL/GenBank/DDBJ databases">
        <title>In-depth cultivation of the pig gut microbiome towards novel bacterial diversity and tailored functional studies.</title>
        <authorList>
            <person name="Wylensek D."/>
            <person name="Hitch T.C.A."/>
            <person name="Clavel T."/>
        </authorList>
    </citation>
    <scope>NUCLEOTIDE SEQUENCE [LARGE SCALE GENOMIC DNA]</scope>
    <source>
        <strain evidence="14 15">WCA-380-WT-3A</strain>
    </source>
</reference>
<dbReference type="GO" id="GO:0061710">
    <property type="term" value="F:L-threonylcarbamoyladenylate synthase"/>
    <property type="evidence" value="ECO:0007669"/>
    <property type="project" value="UniProtKB-EC"/>
</dbReference>
<keyword evidence="15" id="KW-1185">Reference proteome</keyword>
<dbReference type="InterPro" id="IPR050156">
    <property type="entry name" value="TC-AMP_synthase_SUA5"/>
</dbReference>
<evidence type="ECO:0000256" key="6">
    <source>
        <dbReference type="ARBA" id="ARBA00022694"/>
    </source>
</evidence>
<dbReference type="GO" id="GO:0003725">
    <property type="term" value="F:double-stranded RNA binding"/>
    <property type="evidence" value="ECO:0007669"/>
    <property type="project" value="InterPro"/>
</dbReference>
<dbReference type="GO" id="GO:0005737">
    <property type="term" value="C:cytoplasm"/>
    <property type="evidence" value="ECO:0007669"/>
    <property type="project" value="UniProtKB-SubCell"/>
</dbReference>
<dbReference type="NCBIfam" id="TIGR00057">
    <property type="entry name" value="L-threonylcarbamoyladenylate synthase"/>
    <property type="match status" value="1"/>
</dbReference>
<evidence type="ECO:0000256" key="9">
    <source>
        <dbReference type="ARBA" id="ARBA00022840"/>
    </source>
</evidence>
<comment type="subcellular location">
    <subcellularLocation>
        <location evidence="1">Cytoplasm</location>
    </subcellularLocation>
</comment>
<dbReference type="SUPFAM" id="SSF55821">
    <property type="entry name" value="YrdC/RibB"/>
    <property type="match status" value="1"/>
</dbReference>
<dbReference type="PROSITE" id="PS51163">
    <property type="entry name" value="YRDC"/>
    <property type="match status" value="1"/>
</dbReference>
<dbReference type="EC" id="2.7.7.87" evidence="3"/>
<feature type="domain" description="YrdC-like" evidence="13">
    <location>
        <begin position="70"/>
        <end position="256"/>
    </location>
</feature>
<organism evidence="14 15">
    <name type="scientific">Cutibacterium porci</name>
    <dbReference type="NCBI Taxonomy" id="2605781"/>
    <lineage>
        <taxon>Bacteria</taxon>
        <taxon>Bacillati</taxon>
        <taxon>Actinomycetota</taxon>
        <taxon>Actinomycetes</taxon>
        <taxon>Propionibacteriales</taxon>
        <taxon>Propionibacteriaceae</taxon>
        <taxon>Cutibacterium</taxon>
    </lineage>
</organism>
<gene>
    <name evidence="14" type="ORF">FYJ43_05040</name>
</gene>
<protein>
    <recommendedName>
        <fullName evidence="10">L-threonylcarbamoyladenylate synthase</fullName>
        <ecNumber evidence="3">2.7.7.87</ecNumber>
    </recommendedName>
    <alternativeName>
        <fullName evidence="10">L-threonylcarbamoyladenylate synthase</fullName>
    </alternativeName>
</protein>
<evidence type="ECO:0000256" key="4">
    <source>
        <dbReference type="ARBA" id="ARBA00022490"/>
    </source>
</evidence>
<keyword evidence="8" id="KW-0547">Nucleotide-binding</keyword>
<dbReference type="EMBL" id="VUMG01000002">
    <property type="protein sequence ID" value="MSS45414.1"/>
    <property type="molecule type" value="Genomic_DNA"/>
</dbReference>
<feature type="region of interest" description="Disordered" evidence="12">
    <location>
        <begin position="271"/>
        <end position="299"/>
    </location>
</feature>
<evidence type="ECO:0000313" key="15">
    <source>
        <dbReference type="Proteomes" id="UP000466104"/>
    </source>
</evidence>
<evidence type="ECO:0000256" key="10">
    <source>
        <dbReference type="ARBA" id="ARBA00029774"/>
    </source>
</evidence>
<evidence type="ECO:0000256" key="12">
    <source>
        <dbReference type="SAM" id="MobiDB-lite"/>
    </source>
</evidence>
<dbReference type="GO" id="GO:0008033">
    <property type="term" value="P:tRNA processing"/>
    <property type="evidence" value="ECO:0007669"/>
    <property type="project" value="UniProtKB-KW"/>
</dbReference>
<evidence type="ECO:0000259" key="13">
    <source>
        <dbReference type="PROSITE" id="PS51163"/>
    </source>
</evidence>
<dbReference type="InterPro" id="IPR017945">
    <property type="entry name" value="DHBP_synth_RibB-like_a/b_dom"/>
</dbReference>
<evidence type="ECO:0000256" key="8">
    <source>
        <dbReference type="ARBA" id="ARBA00022741"/>
    </source>
</evidence>
<dbReference type="Proteomes" id="UP000466104">
    <property type="component" value="Unassembled WGS sequence"/>
</dbReference>
<dbReference type="Pfam" id="PF01300">
    <property type="entry name" value="Sua5_yciO_yrdC"/>
    <property type="match status" value="1"/>
</dbReference>
<dbReference type="PANTHER" id="PTHR17490:SF16">
    <property type="entry name" value="THREONYLCARBAMOYL-AMP SYNTHASE"/>
    <property type="match status" value="1"/>
</dbReference>
<evidence type="ECO:0000256" key="11">
    <source>
        <dbReference type="ARBA" id="ARBA00048366"/>
    </source>
</evidence>
<evidence type="ECO:0000256" key="1">
    <source>
        <dbReference type="ARBA" id="ARBA00004496"/>
    </source>
</evidence>
<dbReference type="Gene3D" id="3.90.870.10">
    <property type="entry name" value="DHBP synthase"/>
    <property type="match status" value="1"/>
</dbReference>
<dbReference type="AlphaFoldDB" id="A0A7K0J662"/>
<dbReference type="GO" id="GO:0006450">
    <property type="term" value="P:regulation of translational fidelity"/>
    <property type="evidence" value="ECO:0007669"/>
    <property type="project" value="TreeGrafter"/>
</dbReference>
<sequence length="299" mass="30838">MDTMDEIDQPMVEGNEPAGTVAGTTTAEEELPGAGDTSAISDIDSAGDATGDDVGVHPFILDVTHADTCEDALEQAADAIADGECIVLPTDTVYGIGADALNSLAVQRLLNTKERGRDMPPPVLISDSVALPALCQHIPSAAQDLAEKYWPGGLTLILRAQDSLGMDLGETNGTLAVRVPNQDQTRELLRMTGPMAVSSANKSGYPAALTAQEAADQLGVEVAVYLDAGPSPVGESSTIIDFVSTADGKVVRQGALSLDDIHEVAPDVLGMESPDAATDSSDDHDVDAAGDRADTLTEG</sequence>
<accession>A0A7K0J662</accession>
<proteinExistence type="inferred from homology"/>
<dbReference type="GO" id="GO:0005524">
    <property type="term" value="F:ATP binding"/>
    <property type="evidence" value="ECO:0007669"/>
    <property type="project" value="UniProtKB-KW"/>
</dbReference>
<keyword evidence="5" id="KW-0808">Transferase</keyword>